<sequence length="223" mass="24199">MNINLILAPIRGDRLLNLENPTLIDLSLDIYTGMPYYPGDPQPSVEQYRHVSVDGVSLKRLALGTHSGTHIDAPAHFIANGKTIDKLHPLAACGYAKTIDVSGSLSTRMVVTDGDITRRSEDVLLVYTSYYAMRERAQSGVFPTLSKRFAEGLVEAGYKCVGIDSPTVGDPEVHKTLLGSGIIIVENLSNRLVEVVSKKAYFICLPIRVMDGDGAPARALAIM</sequence>
<evidence type="ECO:0008006" key="3">
    <source>
        <dbReference type="Google" id="ProtNLM"/>
    </source>
</evidence>
<name>A0A2R6AYJ0_9ARCH</name>
<protein>
    <recommendedName>
        <fullName evidence="3">Cyclase</fullName>
    </recommendedName>
</protein>
<dbReference type="Pfam" id="PF04199">
    <property type="entry name" value="Cyclase"/>
    <property type="match status" value="1"/>
</dbReference>
<evidence type="ECO:0000313" key="2">
    <source>
        <dbReference type="Proteomes" id="UP000240490"/>
    </source>
</evidence>
<proteinExistence type="predicted"/>
<dbReference type="GO" id="GO:0004061">
    <property type="term" value="F:arylformamidase activity"/>
    <property type="evidence" value="ECO:0007669"/>
    <property type="project" value="InterPro"/>
</dbReference>
<dbReference type="InterPro" id="IPR037175">
    <property type="entry name" value="KFase_sf"/>
</dbReference>
<dbReference type="SUPFAM" id="SSF102198">
    <property type="entry name" value="Putative cyclase"/>
    <property type="match status" value="1"/>
</dbReference>
<comment type="caution">
    <text evidence="1">The sequence shown here is derived from an EMBL/GenBank/DDBJ whole genome shotgun (WGS) entry which is preliminary data.</text>
</comment>
<gene>
    <name evidence="1" type="ORF">B9Q08_02885</name>
</gene>
<accession>A0A2R6AYJ0</accession>
<dbReference type="PANTHER" id="PTHR31118">
    <property type="entry name" value="CYCLASE-LIKE PROTEIN 2"/>
    <property type="match status" value="1"/>
</dbReference>
<dbReference type="Proteomes" id="UP000240490">
    <property type="component" value="Unassembled WGS sequence"/>
</dbReference>
<dbReference type="Gene3D" id="3.50.30.50">
    <property type="entry name" value="Putative cyclase"/>
    <property type="match status" value="1"/>
</dbReference>
<organism evidence="1 2">
    <name type="scientific">Candidatus Marsarchaeota G2 archaeon ECH_B_SAG-M15</name>
    <dbReference type="NCBI Taxonomy" id="1978162"/>
    <lineage>
        <taxon>Archaea</taxon>
        <taxon>Candidatus Marsarchaeota</taxon>
        <taxon>Candidatus Marsarchaeota group 2</taxon>
    </lineage>
</organism>
<reference evidence="1 2" key="1">
    <citation type="submission" date="2017-04" db="EMBL/GenBank/DDBJ databases">
        <title>Novel microbial lineages endemic to geothermal iron-oxide mats fill important gaps in the evolutionary history of Archaea.</title>
        <authorList>
            <person name="Jay Z.J."/>
            <person name="Beam J.P."/>
            <person name="Dlakic M."/>
            <person name="Rusch D.B."/>
            <person name="Kozubal M.A."/>
            <person name="Inskeep W.P."/>
        </authorList>
    </citation>
    <scope>NUCLEOTIDE SEQUENCE [LARGE SCALE GENOMIC DNA]</scope>
    <source>
        <strain evidence="1">ECH_B_SAG-M15</strain>
    </source>
</reference>
<dbReference type="EMBL" id="NEXJ01000047">
    <property type="protein sequence ID" value="PSN91452.1"/>
    <property type="molecule type" value="Genomic_DNA"/>
</dbReference>
<dbReference type="AlphaFoldDB" id="A0A2R6AYJ0"/>
<dbReference type="GO" id="GO:0019441">
    <property type="term" value="P:L-tryptophan catabolic process to kynurenine"/>
    <property type="evidence" value="ECO:0007669"/>
    <property type="project" value="InterPro"/>
</dbReference>
<dbReference type="InterPro" id="IPR007325">
    <property type="entry name" value="KFase/CYL"/>
</dbReference>
<dbReference type="PANTHER" id="PTHR31118:SF12">
    <property type="entry name" value="CYCLASE-LIKE PROTEIN 2"/>
    <property type="match status" value="1"/>
</dbReference>
<evidence type="ECO:0000313" key="1">
    <source>
        <dbReference type="EMBL" id="PSN91452.1"/>
    </source>
</evidence>